<evidence type="ECO:0000256" key="4">
    <source>
        <dbReference type="ARBA" id="ARBA00022989"/>
    </source>
</evidence>
<keyword evidence="4 6" id="KW-1133">Transmembrane helix</keyword>
<keyword evidence="5 6" id="KW-0472">Membrane</keyword>
<evidence type="ECO:0000256" key="5">
    <source>
        <dbReference type="ARBA" id="ARBA00023136"/>
    </source>
</evidence>
<name>A0ABV5W491_9BACL</name>
<dbReference type="PRINTS" id="PR01036">
    <property type="entry name" value="TCRTETB"/>
</dbReference>
<feature type="domain" description="Major facilitator superfamily (MFS) profile" evidence="7">
    <location>
        <begin position="23"/>
        <end position="452"/>
    </location>
</feature>
<dbReference type="EMBL" id="JBHMAG010000018">
    <property type="protein sequence ID" value="MFB9755379.1"/>
    <property type="molecule type" value="Genomic_DNA"/>
</dbReference>
<gene>
    <name evidence="8" type="ORF">ACFFNY_27705</name>
</gene>
<dbReference type="PROSITE" id="PS50850">
    <property type="entry name" value="MFS"/>
    <property type="match status" value="1"/>
</dbReference>
<feature type="transmembrane region" description="Helical" evidence="6">
    <location>
        <begin position="208"/>
        <end position="224"/>
    </location>
</feature>
<protein>
    <submittedName>
        <fullName evidence="8">MFS transporter</fullName>
    </submittedName>
</protein>
<keyword evidence="3 6" id="KW-0812">Transmembrane</keyword>
<accession>A0ABV5W491</accession>
<evidence type="ECO:0000256" key="3">
    <source>
        <dbReference type="ARBA" id="ARBA00022692"/>
    </source>
</evidence>
<feature type="transmembrane region" description="Helical" evidence="6">
    <location>
        <begin position="230"/>
        <end position="245"/>
    </location>
</feature>
<dbReference type="SUPFAM" id="SSF103473">
    <property type="entry name" value="MFS general substrate transporter"/>
    <property type="match status" value="1"/>
</dbReference>
<dbReference type="RefSeq" id="WP_344908263.1">
    <property type="nucleotide sequence ID" value="NZ_BAAAYO010000006.1"/>
</dbReference>
<evidence type="ECO:0000313" key="8">
    <source>
        <dbReference type="EMBL" id="MFB9755379.1"/>
    </source>
</evidence>
<feature type="transmembrane region" description="Helical" evidence="6">
    <location>
        <begin position="147"/>
        <end position="169"/>
    </location>
</feature>
<feature type="transmembrane region" description="Helical" evidence="6">
    <location>
        <begin position="21"/>
        <end position="40"/>
    </location>
</feature>
<dbReference type="PANTHER" id="PTHR42718">
    <property type="entry name" value="MAJOR FACILITATOR SUPERFAMILY MULTIDRUG TRANSPORTER MFSC"/>
    <property type="match status" value="1"/>
</dbReference>
<evidence type="ECO:0000256" key="1">
    <source>
        <dbReference type="ARBA" id="ARBA00004651"/>
    </source>
</evidence>
<dbReference type="Pfam" id="PF07690">
    <property type="entry name" value="MFS_1"/>
    <property type="match status" value="1"/>
</dbReference>
<proteinExistence type="predicted"/>
<comment type="subcellular location">
    <subcellularLocation>
        <location evidence="1">Cell membrane</location>
        <topology evidence="1">Multi-pass membrane protein</topology>
    </subcellularLocation>
</comment>
<feature type="transmembrane region" description="Helical" evidence="6">
    <location>
        <begin position="298"/>
        <end position="319"/>
    </location>
</feature>
<dbReference type="InterPro" id="IPR036259">
    <property type="entry name" value="MFS_trans_sf"/>
</dbReference>
<dbReference type="Proteomes" id="UP001589619">
    <property type="component" value="Unassembled WGS sequence"/>
</dbReference>
<feature type="transmembrane region" description="Helical" evidence="6">
    <location>
        <begin position="429"/>
        <end position="448"/>
    </location>
</feature>
<feature type="transmembrane region" description="Helical" evidence="6">
    <location>
        <begin position="355"/>
        <end position="376"/>
    </location>
</feature>
<feature type="transmembrane region" description="Helical" evidence="6">
    <location>
        <begin position="265"/>
        <end position="286"/>
    </location>
</feature>
<feature type="transmembrane region" description="Helical" evidence="6">
    <location>
        <begin position="60"/>
        <end position="77"/>
    </location>
</feature>
<evidence type="ECO:0000313" key="9">
    <source>
        <dbReference type="Proteomes" id="UP001589619"/>
    </source>
</evidence>
<comment type="caution">
    <text evidence="8">The sequence shown here is derived from an EMBL/GenBank/DDBJ whole genome shotgun (WGS) entry which is preliminary data.</text>
</comment>
<evidence type="ECO:0000256" key="2">
    <source>
        <dbReference type="ARBA" id="ARBA00022448"/>
    </source>
</evidence>
<evidence type="ECO:0000256" key="6">
    <source>
        <dbReference type="SAM" id="Phobius"/>
    </source>
</evidence>
<dbReference type="PANTHER" id="PTHR42718:SF9">
    <property type="entry name" value="MAJOR FACILITATOR SUPERFAMILY MULTIDRUG TRANSPORTER MFSC"/>
    <property type="match status" value="1"/>
</dbReference>
<keyword evidence="9" id="KW-1185">Reference proteome</keyword>
<feature type="transmembrane region" description="Helical" evidence="6">
    <location>
        <begin position="89"/>
        <end position="108"/>
    </location>
</feature>
<feature type="transmembrane region" description="Helical" evidence="6">
    <location>
        <begin position="175"/>
        <end position="196"/>
    </location>
</feature>
<keyword evidence="2" id="KW-0813">Transport</keyword>
<evidence type="ECO:0000259" key="7">
    <source>
        <dbReference type="PROSITE" id="PS50850"/>
    </source>
</evidence>
<sequence length="459" mass="49294">MSIRTEPNAGNAAEQGVMREGIVNLLLGVTIVLVIMNTMMFNLALPDVAQEFQLSPSSTSWIVTGYSIVFAISSITYSRLADFVPIRRLFIIGILSLSVAAIAGLFSSSFLMLLLVRIVQASGAGSIPALSLVLMSRYIPLERRGKAMAMIMSSVSLGLGLGPVVGGAIVEYLGWHVLFAVTGITLLLVPFFGALIPKEQPRKGSFDALGALFISIGTTGLLLFLTSHSWLALVTGLVSLVLFVIRIRTFKDPFVLPSLFRNRSYLVLGAVGIAAYLCSFSTLFLMPQILVKQYSLSAIGAGLVIFPGSFLAVLVSRRVGRIIDSRGNGSIIRFIPLLLLASVVLFALFEGVSYLAVMFIYMLMSISFTFLSSSISNEMSRILLPSQIGSGLGLFQLLQFFSGAFGVAATASALVWQKELPLANAYSNIYWGLTIVVVLAIGCALAYLRSALRKTQPAS</sequence>
<dbReference type="InterPro" id="IPR020846">
    <property type="entry name" value="MFS_dom"/>
</dbReference>
<feature type="transmembrane region" description="Helical" evidence="6">
    <location>
        <begin position="114"/>
        <end position="135"/>
    </location>
</feature>
<feature type="transmembrane region" description="Helical" evidence="6">
    <location>
        <begin position="331"/>
        <end position="349"/>
    </location>
</feature>
<reference evidence="8 9" key="1">
    <citation type="submission" date="2024-09" db="EMBL/GenBank/DDBJ databases">
        <authorList>
            <person name="Sun Q."/>
            <person name="Mori K."/>
        </authorList>
    </citation>
    <scope>NUCLEOTIDE SEQUENCE [LARGE SCALE GENOMIC DNA]</scope>
    <source>
        <strain evidence="8 9">JCM 12520</strain>
    </source>
</reference>
<organism evidence="8 9">
    <name type="scientific">Paenibacillus hodogayensis</name>
    <dbReference type="NCBI Taxonomy" id="279208"/>
    <lineage>
        <taxon>Bacteria</taxon>
        <taxon>Bacillati</taxon>
        <taxon>Bacillota</taxon>
        <taxon>Bacilli</taxon>
        <taxon>Bacillales</taxon>
        <taxon>Paenibacillaceae</taxon>
        <taxon>Paenibacillus</taxon>
    </lineage>
</organism>
<dbReference type="InterPro" id="IPR011701">
    <property type="entry name" value="MFS"/>
</dbReference>
<dbReference type="Gene3D" id="1.20.1720.10">
    <property type="entry name" value="Multidrug resistance protein D"/>
    <property type="match status" value="1"/>
</dbReference>
<feature type="transmembrane region" description="Helical" evidence="6">
    <location>
        <begin position="397"/>
        <end position="417"/>
    </location>
</feature>
<dbReference type="Gene3D" id="1.20.1250.20">
    <property type="entry name" value="MFS general substrate transporter like domains"/>
    <property type="match status" value="1"/>
</dbReference>